<evidence type="ECO:0000313" key="3">
    <source>
        <dbReference type="Proteomes" id="UP000177197"/>
    </source>
</evidence>
<keyword evidence="1" id="KW-1133">Transmembrane helix</keyword>
<feature type="transmembrane region" description="Helical" evidence="1">
    <location>
        <begin position="46"/>
        <end position="63"/>
    </location>
</feature>
<comment type="caution">
    <text evidence="2">The sequence shown here is derived from an EMBL/GenBank/DDBJ whole genome shotgun (WGS) entry which is preliminary data.</text>
</comment>
<dbReference type="EMBL" id="MEYV01000011">
    <property type="protein sequence ID" value="OGD40163.1"/>
    <property type="molecule type" value="Genomic_DNA"/>
</dbReference>
<evidence type="ECO:0000256" key="1">
    <source>
        <dbReference type="SAM" id="Phobius"/>
    </source>
</evidence>
<dbReference type="Proteomes" id="UP000177197">
    <property type="component" value="Unassembled WGS sequence"/>
</dbReference>
<organism evidence="2 3">
    <name type="scientific">Candidatus Azambacteria bacterium RIFCSPLOWO2_02_FULL_44_14</name>
    <dbReference type="NCBI Taxonomy" id="1797306"/>
    <lineage>
        <taxon>Bacteria</taxon>
        <taxon>Candidatus Azamiibacteriota</taxon>
    </lineage>
</organism>
<keyword evidence="1" id="KW-0812">Transmembrane</keyword>
<keyword evidence="1" id="KW-0472">Membrane</keyword>
<gene>
    <name evidence="2" type="ORF">A3I30_02755</name>
</gene>
<dbReference type="AlphaFoldDB" id="A0A1F5CBE0"/>
<proteinExistence type="predicted"/>
<protein>
    <submittedName>
        <fullName evidence="2">Uncharacterized protein</fullName>
    </submittedName>
</protein>
<sequence length="66" mass="7125">MLELFYSIVLGAAALAIFFLLGIAGLAFILLIAALLIVFTIRALRLIKFLLPVVFALIVPKLLGVI</sequence>
<accession>A0A1F5CBE0</accession>
<evidence type="ECO:0000313" key="2">
    <source>
        <dbReference type="EMBL" id="OGD40163.1"/>
    </source>
</evidence>
<reference evidence="2 3" key="1">
    <citation type="journal article" date="2016" name="Nat. Commun.">
        <title>Thousands of microbial genomes shed light on interconnected biogeochemical processes in an aquifer system.</title>
        <authorList>
            <person name="Anantharaman K."/>
            <person name="Brown C.T."/>
            <person name="Hug L.A."/>
            <person name="Sharon I."/>
            <person name="Castelle C.J."/>
            <person name="Probst A.J."/>
            <person name="Thomas B.C."/>
            <person name="Singh A."/>
            <person name="Wilkins M.J."/>
            <person name="Karaoz U."/>
            <person name="Brodie E.L."/>
            <person name="Williams K.H."/>
            <person name="Hubbard S.S."/>
            <person name="Banfield J.F."/>
        </authorList>
    </citation>
    <scope>NUCLEOTIDE SEQUENCE [LARGE SCALE GENOMIC DNA]</scope>
</reference>
<name>A0A1F5CBE0_9BACT</name>
<feature type="transmembrane region" description="Helical" evidence="1">
    <location>
        <begin position="6"/>
        <end position="39"/>
    </location>
</feature>